<dbReference type="EMBL" id="JAYKXN010000007">
    <property type="protein sequence ID" value="KAK7271990.1"/>
    <property type="molecule type" value="Genomic_DNA"/>
</dbReference>
<feature type="transmembrane region" description="Helical" evidence="2">
    <location>
        <begin position="72"/>
        <end position="90"/>
    </location>
</feature>
<evidence type="ECO:0000256" key="2">
    <source>
        <dbReference type="SAM" id="Phobius"/>
    </source>
</evidence>
<feature type="region of interest" description="Disordered" evidence="1">
    <location>
        <begin position="172"/>
        <end position="303"/>
    </location>
</feature>
<evidence type="ECO:0000313" key="4">
    <source>
        <dbReference type="Proteomes" id="UP001359559"/>
    </source>
</evidence>
<sequence length="446" mass="50482">MEEEEDMSPPFWEQTGGANHRRLRRSYSAFLSSGAVVICIGVTALAFTFIIVPTLHSFTSHIFKPHSVKKSWDSLNLLLVLFAILCAFLSKNTNSEQTFSETPQTREEEEEEERQKLITPRTPPPPWYQYSKSPSFNRLRSFNSYPDLRQESPWFAADQRWRFSDDTHFNSYREMDQDDEHRRQIPVAREEEETKDIEMDSFVAKEVPSPAAPAEKRRVQKKTKSSSASETKELLTLKGKKKVKRNKSVPSFQSIRSPDSEPPPPSSAFHDLFSVKKSKHKKLNSVSSPPRHHVSPARVSRTEPVHGAVTVSVATVKPRVSELFGLEENVVGNESPKFIPIPPPPPPPPFKMPAWKFRVQGDFVRIDSMSSSSSGSPDLDDEVVESQRGGGESEILSFYDPNPDVDTKADTFIEKFRAGLRMEKINSIKKGIAGSKSNLRPWPTKV</sequence>
<keyword evidence="2" id="KW-0812">Transmembrane</keyword>
<dbReference type="PANTHER" id="PTHR33098:SF36">
    <property type="entry name" value="HYDROXYPROLINE-RICH GLYCOPROTEIN FAMILY PROTEIN"/>
    <property type="match status" value="1"/>
</dbReference>
<feature type="transmembrane region" description="Helical" evidence="2">
    <location>
        <begin position="29"/>
        <end position="52"/>
    </location>
</feature>
<accession>A0AAN9ICI0</accession>
<feature type="region of interest" description="Disordered" evidence="1">
    <location>
        <begin position="367"/>
        <end position="405"/>
    </location>
</feature>
<protein>
    <recommendedName>
        <fullName evidence="5">Hydroxyproline-rich glycoprotein family protein</fullName>
    </recommendedName>
</protein>
<evidence type="ECO:0000313" key="3">
    <source>
        <dbReference type="EMBL" id="KAK7271990.1"/>
    </source>
</evidence>
<name>A0AAN9ICI0_CLITE</name>
<keyword evidence="2" id="KW-0472">Membrane</keyword>
<evidence type="ECO:0008006" key="5">
    <source>
        <dbReference type="Google" id="ProtNLM"/>
    </source>
</evidence>
<reference evidence="3 4" key="1">
    <citation type="submission" date="2024-01" db="EMBL/GenBank/DDBJ databases">
        <title>The genomes of 5 underutilized Papilionoideae crops provide insights into root nodulation and disease resistance.</title>
        <authorList>
            <person name="Yuan L."/>
        </authorList>
    </citation>
    <scope>NUCLEOTIDE SEQUENCE [LARGE SCALE GENOMIC DNA]</scope>
    <source>
        <strain evidence="3">LY-2023</strain>
        <tissue evidence="3">Leaf</tissue>
    </source>
</reference>
<organism evidence="3 4">
    <name type="scientific">Clitoria ternatea</name>
    <name type="common">Butterfly pea</name>
    <dbReference type="NCBI Taxonomy" id="43366"/>
    <lineage>
        <taxon>Eukaryota</taxon>
        <taxon>Viridiplantae</taxon>
        <taxon>Streptophyta</taxon>
        <taxon>Embryophyta</taxon>
        <taxon>Tracheophyta</taxon>
        <taxon>Spermatophyta</taxon>
        <taxon>Magnoliopsida</taxon>
        <taxon>eudicotyledons</taxon>
        <taxon>Gunneridae</taxon>
        <taxon>Pentapetalae</taxon>
        <taxon>rosids</taxon>
        <taxon>fabids</taxon>
        <taxon>Fabales</taxon>
        <taxon>Fabaceae</taxon>
        <taxon>Papilionoideae</taxon>
        <taxon>50 kb inversion clade</taxon>
        <taxon>NPAAA clade</taxon>
        <taxon>indigoferoid/millettioid clade</taxon>
        <taxon>Phaseoleae</taxon>
        <taxon>Clitoria</taxon>
    </lineage>
</organism>
<gene>
    <name evidence="3" type="ORF">RJT34_28305</name>
</gene>
<feature type="compositionally biased region" description="Basic and acidic residues" evidence="1">
    <location>
        <begin position="172"/>
        <end position="183"/>
    </location>
</feature>
<keyword evidence="2" id="KW-1133">Transmembrane helix</keyword>
<dbReference type="PANTHER" id="PTHR33098">
    <property type="entry name" value="COTTON FIBER (DUF761)"/>
    <property type="match status" value="1"/>
</dbReference>
<comment type="caution">
    <text evidence="3">The sequence shown here is derived from an EMBL/GenBank/DDBJ whole genome shotgun (WGS) entry which is preliminary data.</text>
</comment>
<keyword evidence="4" id="KW-1185">Reference proteome</keyword>
<proteinExistence type="predicted"/>
<dbReference type="InterPro" id="IPR008480">
    <property type="entry name" value="DUF761_pln"/>
</dbReference>
<dbReference type="Pfam" id="PF05553">
    <property type="entry name" value="DUF761"/>
    <property type="match status" value="1"/>
</dbReference>
<evidence type="ECO:0000256" key="1">
    <source>
        <dbReference type="SAM" id="MobiDB-lite"/>
    </source>
</evidence>
<feature type="compositionally biased region" description="Low complexity" evidence="1">
    <location>
        <begin position="367"/>
        <end position="377"/>
    </location>
</feature>
<dbReference type="Proteomes" id="UP001359559">
    <property type="component" value="Unassembled WGS sequence"/>
</dbReference>
<feature type="compositionally biased region" description="Basic residues" evidence="1">
    <location>
        <begin position="238"/>
        <end position="247"/>
    </location>
</feature>
<feature type="region of interest" description="Disordered" evidence="1">
    <location>
        <begin position="96"/>
        <end position="132"/>
    </location>
</feature>
<dbReference type="AlphaFoldDB" id="A0AAN9ICI0"/>